<evidence type="ECO:0000313" key="3">
    <source>
        <dbReference type="EMBL" id="HGG01472.1"/>
    </source>
</evidence>
<dbReference type="Pfam" id="PF13581">
    <property type="entry name" value="HATPase_c_2"/>
    <property type="match status" value="1"/>
</dbReference>
<dbReference type="GO" id="GO:0005524">
    <property type="term" value="F:ATP binding"/>
    <property type="evidence" value="ECO:0007669"/>
    <property type="project" value="UniProtKB-KW"/>
</dbReference>
<keyword evidence="1" id="KW-0808">Transferase</keyword>
<protein>
    <submittedName>
        <fullName evidence="3">ATP-binding protein</fullName>
    </submittedName>
</protein>
<name>A0A7C3VHE0_9CYAN</name>
<sequence length="151" mass="17525">MPEQPLKRSRIQVGTDLNALAEVLQWFEQFNISLVPGEIWWQCQTALAEGFTNAVRHAHHNLPPETSIDIEVAILPHCLEMRIWDDGQPFDLESKLQALSQQVLDPLEKENGRGLIFMHQLTDEISYTRTEDQRNCLLMRRNLLRPLRGDK</sequence>
<evidence type="ECO:0000256" key="1">
    <source>
        <dbReference type="ARBA" id="ARBA00022527"/>
    </source>
</evidence>
<proteinExistence type="predicted"/>
<evidence type="ECO:0000259" key="2">
    <source>
        <dbReference type="Pfam" id="PF13581"/>
    </source>
</evidence>
<dbReference type="PANTHER" id="PTHR35526:SF3">
    <property type="entry name" value="ANTI-SIGMA-F FACTOR RSBW"/>
    <property type="match status" value="1"/>
</dbReference>
<dbReference type="PANTHER" id="PTHR35526">
    <property type="entry name" value="ANTI-SIGMA-F FACTOR RSBW-RELATED"/>
    <property type="match status" value="1"/>
</dbReference>
<dbReference type="EMBL" id="DSPX01000126">
    <property type="protein sequence ID" value="HGG01472.1"/>
    <property type="molecule type" value="Genomic_DNA"/>
</dbReference>
<dbReference type="GO" id="GO:0004674">
    <property type="term" value="F:protein serine/threonine kinase activity"/>
    <property type="evidence" value="ECO:0007669"/>
    <property type="project" value="UniProtKB-KW"/>
</dbReference>
<dbReference type="InterPro" id="IPR003594">
    <property type="entry name" value="HATPase_dom"/>
</dbReference>
<dbReference type="SUPFAM" id="SSF55874">
    <property type="entry name" value="ATPase domain of HSP90 chaperone/DNA topoisomerase II/histidine kinase"/>
    <property type="match status" value="1"/>
</dbReference>
<dbReference type="AlphaFoldDB" id="A0A7C3VHE0"/>
<comment type="caution">
    <text evidence="3">The sequence shown here is derived from an EMBL/GenBank/DDBJ whole genome shotgun (WGS) entry which is preliminary data.</text>
</comment>
<dbReference type="CDD" id="cd16936">
    <property type="entry name" value="HATPase_RsbW-like"/>
    <property type="match status" value="1"/>
</dbReference>
<keyword evidence="3" id="KW-0067">ATP-binding</keyword>
<accession>A0A7C3VHE0</accession>
<reference evidence="3" key="1">
    <citation type="journal article" date="2020" name="mSystems">
        <title>Genome- and Community-Level Interaction Insights into Carbon Utilization and Element Cycling Functions of Hydrothermarchaeota in Hydrothermal Sediment.</title>
        <authorList>
            <person name="Zhou Z."/>
            <person name="Liu Y."/>
            <person name="Xu W."/>
            <person name="Pan J."/>
            <person name="Luo Z.H."/>
            <person name="Li M."/>
        </authorList>
    </citation>
    <scope>NUCLEOTIDE SEQUENCE [LARGE SCALE GENOMIC DNA]</scope>
    <source>
        <strain evidence="3">SpSt-374</strain>
    </source>
</reference>
<dbReference type="InterPro" id="IPR036890">
    <property type="entry name" value="HATPase_C_sf"/>
</dbReference>
<feature type="domain" description="Histidine kinase/HSP90-like ATPase" evidence="2">
    <location>
        <begin position="16"/>
        <end position="140"/>
    </location>
</feature>
<keyword evidence="1" id="KW-0418">Kinase</keyword>
<keyword evidence="3" id="KW-0547">Nucleotide-binding</keyword>
<gene>
    <name evidence="3" type="ORF">ENR15_12690</name>
</gene>
<organism evidence="3">
    <name type="scientific">Planktothricoides sp. SpSt-374</name>
    <dbReference type="NCBI Taxonomy" id="2282167"/>
    <lineage>
        <taxon>Bacteria</taxon>
        <taxon>Bacillati</taxon>
        <taxon>Cyanobacteriota</taxon>
        <taxon>Cyanophyceae</taxon>
        <taxon>Oscillatoriophycideae</taxon>
        <taxon>Oscillatoriales</taxon>
        <taxon>Oscillatoriaceae</taxon>
        <taxon>Planktothricoides</taxon>
    </lineage>
</organism>
<dbReference type="InterPro" id="IPR050267">
    <property type="entry name" value="Anti-sigma-factor_SerPK"/>
</dbReference>
<keyword evidence="1" id="KW-0723">Serine/threonine-protein kinase</keyword>
<dbReference type="Gene3D" id="3.30.565.10">
    <property type="entry name" value="Histidine kinase-like ATPase, C-terminal domain"/>
    <property type="match status" value="1"/>
</dbReference>